<feature type="domain" description="Transposase DDE" evidence="1">
    <location>
        <begin position="16"/>
        <end position="448"/>
    </location>
</feature>
<proteinExistence type="predicted"/>
<name>A0A932M1P3_UNCTE</name>
<dbReference type="Pfam" id="PF13701">
    <property type="entry name" value="DDE_Tnp_1_4"/>
    <property type="match status" value="1"/>
</dbReference>
<dbReference type="EMBL" id="JACPSX010000281">
    <property type="protein sequence ID" value="MBI3016253.1"/>
    <property type="molecule type" value="Genomic_DNA"/>
</dbReference>
<dbReference type="InterPro" id="IPR047960">
    <property type="entry name" value="Transpos_IS1380"/>
</dbReference>
<organism evidence="2 3">
    <name type="scientific">Tectimicrobiota bacterium</name>
    <dbReference type="NCBI Taxonomy" id="2528274"/>
    <lineage>
        <taxon>Bacteria</taxon>
        <taxon>Pseudomonadati</taxon>
        <taxon>Nitrospinota/Tectimicrobiota group</taxon>
        <taxon>Candidatus Tectimicrobiota</taxon>
    </lineage>
</organism>
<protein>
    <submittedName>
        <fullName evidence="2">IS1380 family transposase</fullName>
    </submittedName>
</protein>
<accession>A0A932M1P3</accession>
<dbReference type="NCBIfam" id="NF033539">
    <property type="entry name" value="transpos_IS1380"/>
    <property type="match status" value="1"/>
</dbReference>
<sequence length="457" mass="51846">MATDCIPQLTFRFQENSKPVVATFDMAHASSDGGAVLLKSLDARLKLTEQMASCLTDQRQPGKVQHELLELVRQRVFGLACGYPDGNDAARLADDPIHKLLVGRDPLSGPALASQPTLSRFENQMGRKDLYRLSLALADRVIVHHRRRLKGKARRITIDLDPTDDPTHGQQEFTFFNGHYDTWCYLPVVATVSFDKEPEQYLVGVVLRPGNASAKQGAIGILRRLLSKLRTAFPRARLRVRLDGGFQDNGIMDFLEAEGVEYLMALASNARLEKRARRLLGTARRLSRETGQSAQLYGETRYAAQKWSHKRRVILKAEVVRHPGRDPRDNPRFVVTNLPYKPETVYGIYRQRGDAENRYKELHAGLELDRTSCHRFLANQFRVLLTAMAYVLLQELRRQARGTDCADAQVSTLRERLFKLAVWVERSVRRIVLHLPVSFPWLRSWRQIACAVGASPG</sequence>
<gene>
    <name evidence="2" type="ORF">HYY65_14585</name>
</gene>
<evidence type="ECO:0000313" key="3">
    <source>
        <dbReference type="Proteomes" id="UP000741360"/>
    </source>
</evidence>
<dbReference type="SUPFAM" id="SSF53098">
    <property type="entry name" value="Ribonuclease H-like"/>
    <property type="match status" value="1"/>
</dbReference>
<evidence type="ECO:0000313" key="2">
    <source>
        <dbReference type="EMBL" id="MBI3016253.1"/>
    </source>
</evidence>
<evidence type="ECO:0000259" key="1">
    <source>
        <dbReference type="Pfam" id="PF13701"/>
    </source>
</evidence>
<dbReference type="InterPro" id="IPR012337">
    <property type="entry name" value="RNaseH-like_sf"/>
</dbReference>
<dbReference type="AlphaFoldDB" id="A0A932M1P3"/>
<dbReference type="InterPro" id="IPR025668">
    <property type="entry name" value="Tnp_DDE_dom"/>
</dbReference>
<comment type="caution">
    <text evidence="2">The sequence shown here is derived from an EMBL/GenBank/DDBJ whole genome shotgun (WGS) entry which is preliminary data.</text>
</comment>
<reference evidence="2" key="1">
    <citation type="submission" date="2020-07" db="EMBL/GenBank/DDBJ databases">
        <title>Huge and variable diversity of episymbiotic CPR bacteria and DPANN archaea in groundwater ecosystems.</title>
        <authorList>
            <person name="He C.Y."/>
            <person name="Keren R."/>
            <person name="Whittaker M."/>
            <person name="Farag I.F."/>
            <person name="Doudna J."/>
            <person name="Cate J.H.D."/>
            <person name="Banfield J.F."/>
        </authorList>
    </citation>
    <scope>NUCLEOTIDE SEQUENCE</scope>
    <source>
        <strain evidence="2">NC_groundwater_717_Ag_S-0.2um_59_8</strain>
    </source>
</reference>
<dbReference type="Proteomes" id="UP000741360">
    <property type="component" value="Unassembled WGS sequence"/>
</dbReference>